<evidence type="ECO:0000256" key="2">
    <source>
        <dbReference type="ARBA" id="ARBA00022857"/>
    </source>
</evidence>
<dbReference type="GO" id="GO:0005737">
    <property type="term" value="C:cytoplasm"/>
    <property type="evidence" value="ECO:0007669"/>
    <property type="project" value="TreeGrafter"/>
</dbReference>
<comment type="caution">
    <text evidence="6">The sequence shown here is derived from an EMBL/GenBank/DDBJ whole genome shotgun (WGS) entry which is preliminary data.</text>
</comment>
<dbReference type="Pfam" id="PF02558">
    <property type="entry name" value="ApbA"/>
    <property type="match status" value="1"/>
</dbReference>
<dbReference type="InterPro" id="IPR008927">
    <property type="entry name" value="6-PGluconate_DH-like_C_sf"/>
</dbReference>
<keyword evidence="3" id="KW-0560">Oxidoreductase</keyword>
<dbReference type="InterPro" id="IPR013752">
    <property type="entry name" value="KPA_reductase"/>
</dbReference>
<dbReference type="InterPro" id="IPR021858">
    <property type="entry name" value="Fun_TF"/>
</dbReference>
<proteinExistence type="inferred from homology"/>
<dbReference type="PANTHER" id="PTHR21708">
    <property type="entry name" value="PROBABLE 2-DEHYDROPANTOATE 2-REDUCTASE"/>
    <property type="match status" value="1"/>
</dbReference>
<dbReference type="Gene3D" id="1.10.1040.10">
    <property type="entry name" value="N-(1-d-carboxylethyl)-l-norvaline Dehydrogenase, domain 2"/>
    <property type="match status" value="1"/>
</dbReference>
<evidence type="ECO:0000259" key="4">
    <source>
        <dbReference type="Pfam" id="PF02558"/>
    </source>
</evidence>
<dbReference type="InterPro" id="IPR036291">
    <property type="entry name" value="NAD(P)-bd_dom_sf"/>
</dbReference>
<evidence type="ECO:0000313" key="6">
    <source>
        <dbReference type="EMBL" id="KFX42765.1"/>
    </source>
</evidence>
<feature type="domain" description="Ketopantoate reductase C-terminal" evidence="5">
    <location>
        <begin position="208"/>
        <end position="328"/>
    </location>
</feature>
<reference key="1">
    <citation type="journal article" date="2014" name="PLoS Genet.">
        <title>Signature Gene Expression Reveals Novel Clues to the Molecular Mechanisms of Dimorphic Transition in Penicillium marneffei.</title>
        <authorList>
            <person name="Yang E."/>
            <person name="Wang G."/>
            <person name="Cai J."/>
            <person name="Woo P.C."/>
            <person name="Lau S.K."/>
            <person name="Yuen K.-Y."/>
            <person name="Chow W.-N."/>
            <person name="Lin X."/>
        </authorList>
    </citation>
    <scope>NUCLEOTIDE SEQUENCE [LARGE SCALE GENOMIC DNA]</scope>
    <source>
        <strain>PM1</strain>
    </source>
</reference>
<organism evidence="6">
    <name type="scientific">Talaromyces marneffei PM1</name>
    <dbReference type="NCBI Taxonomy" id="1077442"/>
    <lineage>
        <taxon>Eukaryota</taxon>
        <taxon>Fungi</taxon>
        <taxon>Dikarya</taxon>
        <taxon>Ascomycota</taxon>
        <taxon>Pezizomycotina</taxon>
        <taxon>Eurotiomycetes</taxon>
        <taxon>Eurotiomycetidae</taxon>
        <taxon>Eurotiales</taxon>
        <taxon>Trichocomaceae</taxon>
        <taxon>Talaromyces</taxon>
        <taxon>Talaromyces sect. Talaromyces</taxon>
    </lineage>
</organism>
<dbReference type="EMBL" id="JPOX01000041">
    <property type="protein sequence ID" value="KFX42765.1"/>
    <property type="molecule type" value="Genomic_DNA"/>
</dbReference>
<dbReference type="FunFam" id="1.10.1040.10:FF:000017">
    <property type="entry name" value="2-dehydropantoate 2-reductase"/>
    <property type="match status" value="1"/>
</dbReference>
<dbReference type="PANTHER" id="PTHR21708:SF30">
    <property type="entry name" value="2-DEHYDROPANTOATE 2-REDUCTASE-RELATED"/>
    <property type="match status" value="1"/>
</dbReference>
<dbReference type="SUPFAM" id="SSF48179">
    <property type="entry name" value="6-phosphogluconate dehydrogenase C-terminal domain-like"/>
    <property type="match status" value="1"/>
</dbReference>
<dbReference type="GO" id="GO:0015940">
    <property type="term" value="P:pantothenate biosynthetic process"/>
    <property type="evidence" value="ECO:0007669"/>
    <property type="project" value="InterPro"/>
</dbReference>
<keyword evidence="2" id="KW-0521">NADP</keyword>
<sequence length="887" mass="98213">MPGTMGSMAKSNILVVGFGGIGTITAYNLEAGGLATVTGVLRSNYDMVKERGFKIWSCDHGDIPSWRPSTISKNVPNVEAESLTPFDYVVVCTKNIPDIPPTVADIIAPAITAGHTAIVLVQNGINIEKPIIAAFPSNVAISGISRMSSAELAPGQIFHQDHDILIIGAFRNPNLELKTELKAAKHFADLYNAGGKATGQYDEDVTFMRWRKLVYNASFNSLCAITGMDTTKLRLSGSAVHELLLPVMLEIKNIARAAGVKLAPDQEEVSLAGDAIDAYFRPSMQQDIEKGNYMEMEIIVGESVREAQRLGVPAPTLTFIYSLLKVLQFKTKAKKNLVTLPPMKDYGAGDILAAFKKGLRYFLDRCVPRNDHDEAANSVVQATTNATKHHLHVVGAKIADSCATMGRFLSNGAMFAQFSPVVDSMSHGPCQRNNSLVPLRLQRIFPMPGMTINLLIMPTMTYLLLHCYQRAQLLCRKNEEDVNRVAGELQGHDGFHNPYRKLSVLSLSFPVLLRSILSCAAEHMRSLDLCPAPLAVELHDQAIRAIRLELATWNSHRTTPTSNSGLPISVGMTADESLLAAVLLQPGAIAFSGSAPISVHTHLEIGFHMLTDLGYLRSSETLKSAIPKFLLQRFAIVDLGICVWHRRRPRIPVNTWLVGSANITTKDDAIHDTFDDIQPSFREMAGCPYNVYTFLNRVMHLAADMSCSPSPQSQRVIYQEAITLETEIRTYELRISSPNQNRSPQSVPMDAVRRAFTHAALILLLRRVFLEPSSSPRVQNSVEIIFTLMDNIPVTQKRTSTRAEDVYSGIDSAAGLPFYLAAREALTLEMQQIIREKHEKWREVYPNPARIQLMEVAERLWLQRVKDPSFSEKACEEIETSCDAYIF</sequence>
<dbReference type="GO" id="GO:0008677">
    <property type="term" value="F:2-dehydropantoate 2-reductase activity"/>
    <property type="evidence" value="ECO:0007669"/>
    <property type="project" value="InterPro"/>
</dbReference>
<dbReference type="InterPro" id="IPR013332">
    <property type="entry name" value="KPR_N"/>
</dbReference>
<evidence type="ECO:0000256" key="3">
    <source>
        <dbReference type="ARBA" id="ARBA00023002"/>
    </source>
</evidence>
<dbReference type="eggNOG" id="ENOG502QWBM">
    <property type="taxonomic scope" value="Eukaryota"/>
</dbReference>
<name>A0A093US46_TALMA</name>
<evidence type="ECO:0008006" key="7">
    <source>
        <dbReference type="Google" id="ProtNLM"/>
    </source>
</evidence>
<accession>A0A093US46</accession>
<dbReference type="InterPro" id="IPR013328">
    <property type="entry name" value="6PGD_dom2"/>
</dbReference>
<dbReference type="HOGENOM" id="CLU_325215_0_0_1"/>
<dbReference type="InterPro" id="IPR051402">
    <property type="entry name" value="KPR-Related"/>
</dbReference>
<dbReference type="InterPro" id="IPR003710">
    <property type="entry name" value="ApbA"/>
</dbReference>
<comment type="similarity">
    <text evidence="1">Belongs to the ketopantoate reductase family.</text>
</comment>
<gene>
    <name evidence="6" type="ORF">GQ26_0410640</name>
</gene>
<dbReference type="AlphaFoldDB" id="A0A093US46"/>
<dbReference type="NCBIfam" id="TIGR00745">
    <property type="entry name" value="apbA_panE"/>
    <property type="match status" value="1"/>
</dbReference>
<evidence type="ECO:0000259" key="5">
    <source>
        <dbReference type="Pfam" id="PF08546"/>
    </source>
</evidence>
<reference evidence="6" key="2">
    <citation type="journal article" date="2014" name="PLoS Genet.">
        <title>Signature gene expression reveals novel clues to the molecular mechanisms of dimorphic transition in Penicillium marneffei.</title>
        <authorList>
            <person name="Yang E."/>
            <person name="Wang G."/>
            <person name="Cai J."/>
            <person name="Woo P.C."/>
            <person name="Lau S.K."/>
            <person name="Yuen K.-Y."/>
            <person name="Chow W.-N."/>
            <person name="Lin X."/>
        </authorList>
    </citation>
    <scope>NUCLEOTIDE SEQUENCE</scope>
    <source>
        <strain evidence="6">PM1</strain>
    </source>
</reference>
<feature type="domain" description="Ketopantoate reductase N-terminal" evidence="4">
    <location>
        <begin position="13"/>
        <end position="171"/>
    </location>
</feature>
<dbReference type="FunFam" id="3.40.50.720:FF:000739">
    <property type="entry name" value="2-dehydropantoate 2-reductase"/>
    <property type="match status" value="1"/>
</dbReference>
<dbReference type="Pfam" id="PF11951">
    <property type="entry name" value="Fungal_trans_2"/>
    <property type="match status" value="1"/>
</dbReference>
<dbReference type="SUPFAM" id="SSF51735">
    <property type="entry name" value="NAD(P)-binding Rossmann-fold domains"/>
    <property type="match status" value="1"/>
</dbReference>
<dbReference type="Pfam" id="PF08546">
    <property type="entry name" value="ApbA_C"/>
    <property type="match status" value="1"/>
</dbReference>
<protein>
    <recommendedName>
        <fullName evidence="7">2-dehydropantoate 2-reductase</fullName>
    </recommendedName>
</protein>
<evidence type="ECO:0000256" key="1">
    <source>
        <dbReference type="ARBA" id="ARBA00007870"/>
    </source>
</evidence>
<dbReference type="Gene3D" id="3.40.50.720">
    <property type="entry name" value="NAD(P)-binding Rossmann-like Domain"/>
    <property type="match status" value="1"/>
</dbReference>